<name>A0AAW8DAY8_9MICC</name>
<keyword evidence="1" id="KW-0812">Transmembrane</keyword>
<accession>A0AAW8DAY8</accession>
<evidence type="ECO:0000313" key="4">
    <source>
        <dbReference type="EMBL" id="MDQ0179704.1"/>
    </source>
</evidence>
<dbReference type="Proteomes" id="UP001230951">
    <property type="component" value="Unassembled WGS sequence"/>
</dbReference>
<dbReference type="EMBL" id="JAUSRG010000001">
    <property type="protein sequence ID" value="MDP9903643.1"/>
    <property type="molecule type" value="Genomic_DNA"/>
</dbReference>
<dbReference type="RefSeq" id="WP_306959097.1">
    <property type="nucleotide sequence ID" value="NZ_JAUSRG010000001.1"/>
</dbReference>
<keyword evidence="1" id="KW-0472">Membrane</keyword>
<evidence type="ECO:0000313" key="5">
    <source>
        <dbReference type="Proteomes" id="UP001230951"/>
    </source>
</evidence>
<evidence type="ECO:0000259" key="2">
    <source>
        <dbReference type="Pfam" id="PF02698"/>
    </source>
</evidence>
<dbReference type="EMBL" id="JAUSTF010000002">
    <property type="protein sequence ID" value="MDQ0179704.1"/>
    <property type="molecule type" value="Genomic_DNA"/>
</dbReference>
<dbReference type="AlphaFoldDB" id="A0AAW8DAY8"/>
<organism evidence="3 6">
    <name type="scientific">Arthrobacter bambusae</name>
    <dbReference type="NCBI Taxonomy" id="1338426"/>
    <lineage>
        <taxon>Bacteria</taxon>
        <taxon>Bacillati</taxon>
        <taxon>Actinomycetota</taxon>
        <taxon>Actinomycetes</taxon>
        <taxon>Micrococcales</taxon>
        <taxon>Micrococcaceae</taxon>
        <taxon>Arthrobacter</taxon>
    </lineage>
</organism>
<dbReference type="Proteomes" id="UP001242995">
    <property type="component" value="Unassembled WGS sequence"/>
</dbReference>
<proteinExistence type="predicted"/>
<evidence type="ECO:0000313" key="3">
    <source>
        <dbReference type="EMBL" id="MDP9903643.1"/>
    </source>
</evidence>
<dbReference type="Pfam" id="PF02698">
    <property type="entry name" value="DUF218"/>
    <property type="match status" value="1"/>
</dbReference>
<comment type="caution">
    <text evidence="3">The sequence shown here is derived from an EMBL/GenBank/DDBJ whole genome shotgun (WGS) entry which is preliminary data.</text>
</comment>
<reference evidence="3 5" key="1">
    <citation type="submission" date="2023-07" db="EMBL/GenBank/DDBJ databases">
        <title>Sorghum-associated microbial communities from plants grown in Nebraska, USA.</title>
        <authorList>
            <person name="Schachtman D."/>
        </authorList>
    </citation>
    <scope>NUCLEOTIDE SEQUENCE</scope>
    <source>
        <strain evidence="3">DS1006</strain>
        <strain evidence="4 5">DS1016</strain>
    </source>
</reference>
<keyword evidence="1" id="KW-1133">Transmembrane helix</keyword>
<feature type="transmembrane region" description="Helical" evidence="1">
    <location>
        <begin position="20"/>
        <end position="44"/>
    </location>
</feature>
<gene>
    <name evidence="3" type="ORF">J2S90_000583</name>
    <name evidence="4" type="ORF">J2S93_001120</name>
</gene>
<dbReference type="InterPro" id="IPR003848">
    <property type="entry name" value="DUF218"/>
</dbReference>
<evidence type="ECO:0000313" key="6">
    <source>
        <dbReference type="Proteomes" id="UP001242995"/>
    </source>
</evidence>
<evidence type="ECO:0000256" key="1">
    <source>
        <dbReference type="SAM" id="Phobius"/>
    </source>
</evidence>
<protein>
    <submittedName>
        <fullName evidence="3">Uncharacterized SAM-binding protein YcdF (DUF218 family)</fullName>
    </submittedName>
</protein>
<keyword evidence="5" id="KW-1185">Reference proteome</keyword>
<feature type="domain" description="DUF218" evidence="2">
    <location>
        <begin position="55"/>
        <end position="159"/>
    </location>
</feature>
<sequence length="201" mass="22598">MTLLRDHEIQANPPVRKKRLFFRSFAVLAALAIFWAVAGIFLYVAPPADQPKHADVLFVLGPPDQRMVYAEQLMQQGYAPTIAVSSPVGKDGRFEAAICGDHRSYRIICFNPDPFTTQGEARALKDLSDQYGWRSANVLTAQFHVTRARVIVSRCYSGDLHMVADRMDLPVVSLTDPTYSWAYQYLYQTAAFVKVAIHPDC</sequence>